<dbReference type="EMBL" id="JAHWGI010000011">
    <property type="protein sequence ID" value="KAK3907592.1"/>
    <property type="molecule type" value="Genomic_DNA"/>
</dbReference>
<accession>A0AAE1GRG0</accession>
<comment type="caution">
    <text evidence="2">The sequence shown here is derived from an EMBL/GenBank/DDBJ whole genome shotgun (WGS) entry which is preliminary data.</text>
</comment>
<feature type="compositionally biased region" description="Polar residues" evidence="1">
    <location>
        <begin position="10"/>
        <end position="26"/>
    </location>
</feature>
<evidence type="ECO:0000256" key="1">
    <source>
        <dbReference type="SAM" id="MobiDB-lite"/>
    </source>
</evidence>
<dbReference type="Proteomes" id="UP001219518">
    <property type="component" value="Unassembled WGS sequence"/>
</dbReference>
<protein>
    <submittedName>
        <fullName evidence="2">Leucyl/phenylalanyl-tRNA--protein transferase</fullName>
    </submittedName>
</protein>
<feature type="compositionally biased region" description="Polar residues" evidence="1">
    <location>
        <begin position="76"/>
        <end position="92"/>
    </location>
</feature>
<keyword evidence="3" id="KW-1185">Reference proteome</keyword>
<name>A0AAE1GRG0_9NEOP</name>
<evidence type="ECO:0000313" key="3">
    <source>
        <dbReference type="Proteomes" id="UP001219518"/>
    </source>
</evidence>
<dbReference type="GO" id="GO:0016740">
    <property type="term" value="F:transferase activity"/>
    <property type="evidence" value="ECO:0007669"/>
    <property type="project" value="UniProtKB-KW"/>
</dbReference>
<organism evidence="2 3">
    <name type="scientific">Frankliniella fusca</name>
    <dbReference type="NCBI Taxonomy" id="407009"/>
    <lineage>
        <taxon>Eukaryota</taxon>
        <taxon>Metazoa</taxon>
        <taxon>Ecdysozoa</taxon>
        <taxon>Arthropoda</taxon>
        <taxon>Hexapoda</taxon>
        <taxon>Insecta</taxon>
        <taxon>Pterygota</taxon>
        <taxon>Neoptera</taxon>
        <taxon>Paraneoptera</taxon>
        <taxon>Thysanoptera</taxon>
        <taxon>Terebrantia</taxon>
        <taxon>Thripoidea</taxon>
        <taxon>Thripidae</taxon>
        <taxon>Frankliniella</taxon>
    </lineage>
</organism>
<sequence>MKIKHKSDVEQSQNAQRGGSETSALLSGSHLRGAGLGYALFGESLVNAKIQNVQMKAAMMSCGDCQVKDETDENDPGQSDPPSHSQVIPSISGSISQAVLVHDDL</sequence>
<feature type="region of interest" description="Disordered" evidence="1">
    <location>
        <begin position="1"/>
        <end position="26"/>
    </location>
</feature>
<reference evidence="2" key="1">
    <citation type="submission" date="2021-07" db="EMBL/GenBank/DDBJ databases">
        <authorList>
            <person name="Catto M.A."/>
            <person name="Jacobson A."/>
            <person name="Kennedy G."/>
            <person name="Labadie P."/>
            <person name="Hunt B.G."/>
            <person name="Srinivasan R."/>
        </authorList>
    </citation>
    <scope>NUCLEOTIDE SEQUENCE</scope>
    <source>
        <strain evidence="2">PL_HMW_Pooled</strain>
        <tissue evidence="2">Head</tissue>
    </source>
</reference>
<dbReference type="AlphaFoldDB" id="A0AAE1GRG0"/>
<gene>
    <name evidence="2" type="ORF">KUF71_003091</name>
</gene>
<feature type="region of interest" description="Disordered" evidence="1">
    <location>
        <begin position="67"/>
        <end position="92"/>
    </location>
</feature>
<reference evidence="2" key="2">
    <citation type="journal article" date="2023" name="BMC Genomics">
        <title>Pest status, molecular evolution, and epigenetic factors derived from the genome assembly of Frankliniella fusca, a thysanopteran phytovirus vector.</title>
        <authorList>
            <person name="Catto M.A."/>
            <person name="Labadie P.E."/>
            <person name="Jacobson A.L."/>
            <person name="Kennedy G.G."/>
            <person name="Srinivasan R."/>
            <person name="Hunt B.G."/>
        </authorList>
    </citation>
    <scope>NUCLEOTIDE SEQUENCE</scope>
    <source>
        <strain evidence="2">PL_HMW_Pooled</strain>
    </source>
</reference>
<proteinExistence type="predicted"/>
<evidence type="ECO:0000313" key="2">
    <source>
        <dbReference type="EMBL" id="KAK3907592.1"/>
    </source>
</evidence>
<keyword evidence="2" id="KW-0808">Transferase</keyword>